<evidence type="ECO:0000259" key="1">
    <source>
        <dbReference type="Pfam" id="PF09346"/>
    </source>
</evidence>
<dbReference type="InterPro" id="IPR018958">
    <property type="entry name" value="Knr4/Smi1-like_dom"/>
</dbReference>
<reference evidence="2" key="1">
    <citation type="submission" date="2022-10" db="EMBL/GenBank/DDBJ databases">
        <title>Luteolibacter sp. GHJ8, whole genome shotgun sequencing project.</title>
        <authorList>
            <person name="Zhao G."/>
            <person name="Shen L."/>
        </authorList>
    </citation>
    <scope>NUCLEOTIDE SEQUENCE</scope>
    <source>
        <strain evidence="2">GHJ8</strain>
    </source>
</reference>
<gene>
    <name evidence="2" type="ORF">OJ996_16330</name>
</gene>
<dbReference type="Pfam" id="PF09346">
    <property type="entry name" value="SMI1_KNR4"/>
    <property type="match status" value="1"/>
</dbReference>
<protein>
    <submittedName>
        <fullName evidence="2">SMI1/KNR4 family protein</fullName>
    </submittedName>
</protein>
<evidence type="ECO:0000313" key="3">
    <source>
        <dbReference type="Proteomes" id="UP001165653"/>
    </source>
</evidence>
<dbReference type="RefSeq" id="WP_264514694.1">
    <property type="nucleotide sequence ID" value="NZ_JAPDDR010000008.1"/>
</dbReference>
<dbReference type="Proteomes" id="UP001165653">
    <property type="component" value="Unassembled WGS sequence"/>
</dbReference>
<name>A0ABT3G7F0_9BACT</name>
<dbReference type="EMBL" id="JAPDDR010000008">
    <property type="protein sequence ID" value="MCW1915155.1"/>
    <property type="molecule type" value="Genomic_DNA"/>
</dbReference>
<sequence>MSESQVRDLEGRIGAALPTSYREYLVSATDKFLEDAIDFQFPRSGVVDEILTARDLLQNDDAGRIGILEKSLLHIGGNLFGGYLYLDLSQEGFGKVHYMESYTIKETFPSFDALLLEPREKREE</sequence>
<accession>A0ABT3G7F0</accession>
<organism evidence="2 3">
    <name type="scientific">Luteolibacter rhizosphaerae</name>
    <dbReference type="NCBI Taxonomy" id="2989719"/>
    <lineage>
        <taxon>Bacteria</taxon>
        <taxon>Pseudomonadati</taxon>
        <taxon>Verrucomicrobiota</taxon>
        <taxon>Verrucomicrobiia</taxon>
        <taxon>Verrucomicrobiales</taxon>
        <taxon>Verrucomicrobiaceae</taxon>
        <taxon>Luteolibacter</taxon>
    </lineage>
</organism>
<dbReference type="SUPFAM" id="SSF160631">
    <property type="entry name" value="SMI1/KNR4-like"/>
    <property type="match status" value="1"/>
</dbReference>
<dbReference type="Gene3D" id="3.40.1580.10">
    <property type="entry name" value="SMI1/KNR4-like"/>
    <property type="match status" value="1"/>
</dbReference>
<comment type="caution">
    <text evidence="2">The sequence shown here is derived from an EMBL/GenBank/DDBJ whole genome shotgun (WGS) entry which is preliminary data.</text>
</comment>
<evidence type="ECO:0000313" key="2">
    <source>
        <dbReference type="EMBL" id="MCW1915155.1"/>
    </source>
</evidence>
<keyword evidence="3" id="KW-1185">Reference proteome</keyword>
<feature type="domain" description="Knr4/Smi1-like" evidence="1">
    <location>
        <begin position="2"/>
        <end position="116"/>
    </location>
</feature>
<proteinExistence type="predicted"/>
<dbReference type="InterPro" id="IPR037883">
    <property type="entry name" value="Knr4/Smi1-like_sf"/>
</dbReference>